<dbReference type="InterPro" id="IPR010035">
    <property type="entry name" value="Thi_S"/>
</dbReference>
<dbReference type="InterPro" id="IPR016155">
    <property type="entry name" value="Mopterin_synth/thiamin_S_b"/>
</dbReference>
<name>A0A7W2FTQ9_9VIBR</name>
<dbReference type="NCBIfam" id="TIGR01683">
    <property type="entry name" value="thiS"/>
    <property type="match status" value="1"/>
</dbReference>
<evidence type="ECO:0000313" key="1">
    <source>
        <dbReference type="EMBL" id="MBA5764045.1"/>
    </source>
</evidence>
<accession>A0A7W2FTQ9</accession>
<dbReference type="PANTHER" id="PTHR34472:SF1">
    <property type="entry name" value="SULFUR CARRIER PROTEIN THIS"/>
    <property type="match status" value="1"/>
</dbReference>
<sequence>MTTMSITLNQQQQDVAVGINLREIIMLYELQEQGCVFAINNRVVPKSEWKTTQLNDGDAISLFQAIAGG</sequence>
<dbReference type="EMBL" id="JACFYF010000014">
    <property type="protein sequence ID" value="MBA5764045.1"/>
    <property type="molecule type" value="Genomic_DNA"/>
</dbReference>
<dbReference type="Gene3D" id="3.10.20.30">
    <property type="match status" value="1"/>
</dbReference>
<dbReference type="SUPFAM" id="SSF54285">
    <property type="entry name" value="MoaD/ThiS"/>
    <property type="match status" value="1"/>
</dbReference>
<reference evidence="1 2" key="1">
    <citation type="submission" date="2020-07" db="EMBL/GenBank/DDBJ databases">
        <title>Vibrio marinisediminis sp. nov., isolated from marine sediment.</title>
        <authorList>
            <person name="Ji X."/>
        </authorList>
    </citation>
    <scope>NUCLEOTIDE SEQUENCE [LARGE SCALE GENOMIC DNA]</scope>
    <source>
        <strain evidence="1 2">404</strain>
    </source>
</reference>
<comment type="caution">
    <text evidence="1">The sequence shown here is derived from an EMBL/GenBank/DDBJ whole genome shotgun (WGS) entry which is preliminary data.</text>
</comment>
<dbReference type="Proteomes" id="UP000571701">
    <property type="component" value="Unassembled WGS sequence"/>
</dbReference>
<keyword evidence="2" id="KW-1185">Reference proteome</keyword>
<dbReference type="InterPro" id="IPR012675">
    <property type="entry name" value="Beta-grasp_dom_sf"/>
</dbReference>
<dbReference type="PANTHER" id="PTHR34472">
    <property type="entry name" value="SULFUR CARRIER PROTEIN THIS"/>
    <property type="match status" value="1"/>
</dbReference>
<protein>
    <submittedName>
        <fullName evidence="1">Sulfur carrier protein ThiS</fullName>
    </submittedName>
</protein>
<dbReference type="AlphaFoldDB" id="A0A7W2FTQ9"/>
<proteinExistence type="predicted"/>
<gene>
    <name evidence="1" type="primary">thiS</name>
    <name evidence="1" type="ORF">H2O73_16900</name>
</gene>
<dbReference type="RefSeq" id="WP_182110110.1">
    <property type="nucleotide sequence ID" value="NZ_JACFYF010000014.1"/>
</dbReference>
<evidence type="ECO:0000313" key="2">
    <source>
        <dbReference type="Proteomes" id="UP000571701"/>
    </source>
</evidence>
<organism evidence="1 2">
    <name type="scientific">Vibrio marinisediminis</name>
    <dbReference type="NCBI Taxonomy" id="2758441"/>
    <lineage>
        <taxon>Bacteria</taxon>
        <taxon>Pseudomonadati</taxon>
        <taxon>Pseudomonadota</taxon>
        <taxon>Gammaproteobacteria</taxon>
        <taxon>Vibrionales</taxon>
        <taxon>Vibrionaceae</taxon>
        <taxon>Vibrio</taxon>
    </lineage>
</organism>
<dbReference type="InterPro" id="IPR003749">
    <property type="entry name" value="ThiS/MoaD-like"/>
</dbReference>
<dbReference type="Pfam" id="PF02597">
    <property type="entry name" value="ThiS"/>
    <property type="match status" value="1"/>
</dbReference>
<dbReference type="CDD" id="cd00565">
    <property type="entry name" value="Ubl_ThiS"/>
    <property type="match status" value="1"/>
</dbReference>